<dbReference type="GO" id="GO:0003995">
    <property type="term" value="F:acyl-CoA dehydrogenase activity"/>
    <property type="evidence" value="ECO:0007669"/>
    <property type="project" value="TreeGrafter"/>
</dbReference>
<dbReference type="OrthoDB" id="9769473at2"/>
<dbReference type="InterPro" id="IPR046373">
    <property type="entry name" value="Acyl-CoA_Oxase/DH_mid-dom_sf"/>
</dbReference>
<dbReference type="GO" id="GO:0050660">
    <property type="term" value="F:flavin adenine dinucleotide binding"/>
    <property type="evidence" value="ECO:0007669"/>
    <property type="project" value="InterPro"/>
</dbReference>
<name>A0A5E4U6A7_9BURK</name>
<dbReference type="Proteomes" id="UP000414233">
    <property type="component" value="Unassembled WGS sequence"/>
</dbReference>
<dbReference type="InterPro" id="IPR013786">
    <property type="entry name" value="AcylCoA_DH/ox_N"/>
</dbReference>
<dbReference type="InterPro" id="IPR036250">
    <property type="entry name" value="AcylCo_DH-like_C"/>
</dbReference>
<dbReference type="FunFam" id="1.20.140.10:FF:000012">
    <property type="entry name" value="Acyl-CoA dehydrogenase fadE12"/>
    <property type="match status" value="1"/>
</dbReference>
<evidence type="ECO:0000256" key="2">
    <source>
        <dbReference type="ARBA" id="ARBA00009347"/>
    </source>
</evidence>
<evidence type="ECO:0000313" key="9">
    <source>
        <dbReference type="Proteomes" id="UP000414233"/>
    </source>
</evidence>
<evidence type="ECO:0000256" key="1">
    <source>
        <dbReference type="ARBA" id="ARBA00001974"/>
    </source>
</evidence>
<evidence type="ECO:0000259" key="7">
    <source>
        <dbReference type="Pfam" id="PF02771"/>
    </source>
</evidence>
<dbReference type="Gene3D" id="1.10.540.10">
    <property type="entry name" value="Acyl-CoA dehydrogenase/oxidase, N-terminal domain"/>
    <property type="match status" value="1"/>
</dbReference>
<comment type="similarity">
    <text evidence="2">Belongs to the acyl-CoA dehydrogenase family.</text>
</comment>
<dbReference type="SUPFAM" id="SSF56645">
    <property type="entry name" value="Acyl-CoA dehydrogenase NM domain-like"/>
    <property type="match status" value="1"/>
</dbReference>
<feature type="domain" description="Acyl-CoA dehydrogenase/oxidase C-terminal" evidence="5">
    <location>
        <begin position="233"/>
        <end position="366"/>
    </location>
</feature>
<dbReference type="Gene3D" id="2.40.110.10">
    <property type="entry name" value="Butyryl-CoA Dehydrogenase, subunit A, domain 2"/>
    <property type="match status" value="1"/>
</dbReference>
<gene>
    <name evidence="8" type="ORF">PTE30175_01782</name>
</gene>
<dbReference type="RefSeq" id="WP_150696706.1">
    <property type="nucleotide sequence ID" value="NZ_CABPRZ010000006.1"/>
</dbReference>
<organism evidence="8 9">
    <name type="scientific">Pandoraea terrae</name>
    <dbReference type="NCBI Taxonomy" id="1537710"/>
    <lineage>
        <taxon>Bacteria</taxon>
        <taxon>Pseudomonadati</taxon>
        <taxon>Pseudomonadota</taxon>
        <taxon>Betaproteobacteria</taxon>
        <taxon>Burkholderiales</taxon>
        <taxon>Burkholderiaceae</taxon>
        <taxon>Pandoraea</taxon>
    </lineage>
</organism>
<evidence type="ECO:0000259" key="6">
    <source>
        <dbReference type="Pfam" id="PF02770"/>
    </source>
</evidence>
<dbReference type="PANTHER" id="PTHR43884">
    <property type="entry name" value="ACYL-COA DEHYDROGENASE"/>
    <property type="match status" value="1"/>
</dbReference>
<dbReference type="AlphaFoldDB" id="A0A5E4U6A7"/>
<protein>
    <submittedName>
        <fullName evidence="8">Acyl-CoA dehydrogenase</fullName>
    </submittedName>
</protein>
<dbReference type="InterPro" id="IPR006091">
    <property type="entry name" value="Acyl-CoA_Oxase/DH_mid-dom"/>
</dbReference>
<dbReference type="Pfam" id="PF02770">
    <property type="entry name" value="Acyl-CoA_dh_M"/>
    <property type="match status" value="1"/>
</dbReference>
<proteinExistence type="inferred from homology"/>
<evidence type="ECO:0000256" key="3">
    <source>
        <dbReference type="ARBA" id="ARBA00022630"/>
    </source>
</evidence>
<dbReference type="Pfam" id="PF00441">
    <property type="entry name" value="Acyl-CoA_dh_1"/>
    <property type="match status" value="1"/>
</dbReference>
<dbReference type="FunFam" id="2.40.110.10:FF:000014">
    <property type="entry name" value="Probable acyl-CoA dehydrogenase"/>
    <property type="match status" value="1"/>
</dbReference>
<dbReference type="PANTHER" id="PTHR43884:SF12">
    <property type="entry name" value="ISOVALERYL-COA DEHYDROGENASE, MITOCHONDRIAL-RELATED"/>
    <property type="match status" value="1"/>
</dbReference>
<evidence type="ECO:0000259" key="5">
    <source>
        <dbReference type="Pfam" id="PF00441"/>
    </source>
</evidence>
<dbReference type="SUPFAM" id="SSF47203">
    <property type="entry name" value="Acyl-CoA dehydrogenase C-terminal domain-like"/>
    <property type="match status" value="1"/>
</dbReference>
<evidence type="ECO:0000313" key="8">
    <source>
        <dbReference type="EMBL" id="VVD95535.1"/>
    </source>
</evidence>
<dbReference type="Gene3D" id="1.20.140.10">
    <property type="entry name" value="Butyryl-CoA Dehydrogenase, subunit A, domain 3"/>
    <property type="match status" value="1"/>
</dbReference>
<feature type="domain" description="Acyl-CoA dehydrogenase/oxidase N-terminal" evidence="7">
    <location>
        <begin position="6"/>
        <end position="119"/>
    </location>
</feature>
<keyword evidence="4" id="KW-0274">FAD</keyword>
<keyword evidence="9" id="KW-1185">Reference proteome</keyword>
<dbReference type="InterPro" id="IPR009075">
    <property type="entry name" value="AcylCo_DH/oxidase_C"/>
</dbReference>
<dbReference type="CDD" id="cd00567">
    <property type="entry name" value="ACAD"/>
    <property type="match status" value="1"/>
</dbReference>
<sequence>MNFDLSEDQRAIQAAIQEVCTPFNDDYWLQRDREGGFPDDFYSALAGAGWLGIAMPVEYGGAGLGISEAACMMEAITSTGAGLSGASAVHMNVFGLHPAVVHGTDAQKARWLPPIIAGQVKACFGVTEPNTGLNTLKLKTTAVRRGDHYVVNGQKVWISTAQVAHKIMLLARTTPIGEVKSPTHGLSLFYTDLDRSKIEVREIEKLGRKAVDSNELFIDGLEIPQEDLIGEEGRGFEYILHGLNPERVLLAAEATGLGKAALRRASAYAGERIVFDRPIGKNQGIQHPLAERWVDLEAGTLLYQRAAWLYDQGRSCGAEANAAKFFCAEAGFRACETAVLTHGGFGYAKEYHVERYFREAMLPRIAPISPQLILSFIAEKVLNLPKSY</sequence>
<dbReference type="InterPro" id="IPR009100">
    <property type="entry name" value="AcylCoA_DH/oxidase_NM_dom_sf"/>
</dbReference>
<dbReference type="EMBL" id="CABPRZ010000006">
    <property type="protein sequence ID" value="VVD95535.1"/>
    <property type="molecule type" value="Genomic_DNA"/>
</dbReference>
<comment type="cofactor">
    <cofactor evidence="1">
        <name>FAD</name>
        <dbReference type="ChEBI" id="CHEBI:57692"/>
    </cofactor>
</comment>
<feature type="domain" description="Acyl-CoA oxidase/dehydrogenase middle" evidence="6">
    <location>
        <begin position="123"/>
        <end position="219"/>
    </location>
</feature>
<evidence type="ECO:0000256" key="4">
    <source>
        <dbReference type="ARBA" id="ARBA00022827"/>
    </source>
</evidence>
<keyword evidence="3" id="KW-0285">Flavoprotein</keyword>
<reference evidence="8 9" key="1">
    <citation type="submission" date="2019-08" db="EMBL/GenBank/DDBJ databases">
        <authorList>
            <person name="Peeters C."/>
        </authorList>
    </citation>
    <scope>NUCLEOTIDE SEQUENCE [LARGE SCALE GENOMIC DNA]</scope>
    <source>
        <strain evidence="8 9">LMG 30175</strain>
    </source>
</reference>
<dbReference type="Pfam" id="PF02771">
    <property type="entry name" value="Acyl-CoA_dh_N"/>
    <property type="match status" value="1"/>
</dbReference>
<accession>A0A5E4U6A7</accession>
<dbReference type="InterPro" id="IPR037069">
    <property type="entry name" value="AcylCoA_DH/ox_N_sf"/>
</dbReference>